<sequence length="254" mass="28842">MIDEIQSLVDEYARWLKEKTLIRQVDEWVEITTPYLDRHNDYLQIYARRRNGDYVLTDAGYILQDLELSGCRLDTPKRKSLLMMTLNGFGVKLSGDRLEVQTSAANFAPSKHNLIQAMLAVNDLFGLATPMTASLFYEDVVAWLEEHKIRYAANVKFTGQSGFDHLFDFIIPKSYSQPERIIKTISSPNRDTAQAVAFAWIDIKDVRPPDSKAYAILNDIDRPVPGNVLDALKNYNVKPVLWSDREAVAGELAA</sequence>
<dbReference type="KEGG" id="mrc:R6Y96_05180"/>
<dbReference type="EMBL" id="CP137642">
    <property type="protein sequence ID" value="WOX58623.1"/>
    <property type="molecule type" value="Genomic_DNA"/>
</dbReference>
<feature type="domain" description="DUF1828" evidence="1">
    <location>
        <begin position="33"/>
        <end position="121"/>
    </location>
</feature>
<accession>A0AAX4FYB4</accession>
<name>A0AAX4FYB4_9EURY</name>
<proteinExistence type="predicted"/>
<dbReference type="Proteomes" id="UP001305652">
    <property type="component" value="Chromosome"/>
</dbReference>
<evidence type="ECO:0000259" key="2">
    <source>
        <dbReference type="Pfam" id="PF08862"/>
    </source>
</evidence>
<feature type="domain" description="DUF1829" evidence="2">
    <location>
        <begin position="159"/>
        <end position="245"/>
    </location>
</feature>
<dbReference type="Pfam" id="PF08861">
    <property type="entry name" value="DUF1828"/>
    <property type="match status" value="1"/>
</dbReference>
<dbReference type="AlphaFoldDB" id="A0AAX4FYB4"/>
<evidence type="ECO:0000259" key="1">
    <source>
        <dbReference type="Pfam" id="PF08861"/>
    </source>
</evidence>
<dbReference type="InterPro" id="IPR014960">
    <property type="entry name" value="DUF1828"/>
</dbReference>
<dbReference type="RefSeq" id="WP_318622450.1">
    <property type="nucleotide sequence ID" value="NZ_CP137642.1"/>
</dbReference>
<reference evidence="3 4" key="1">
    <citation type="submission" date="2023-10" db="EMBL/GenBank/DDBJ databases">
        <title>The complete genome sequence of Methanoculleus receptaculi DSM 18860.</title>
        <authorList>
            <person name="Lai S.-J."/>
            <person name="You Y.-T."/>
            <person name="Chen S.-C."/>
        </authorList>
    </citation>
    <scope>NUCLEOTIDE SEQUENCE [LARGE SCALE GENOMIC DNA]</scope>
    <source>
        <strain evidence="3 4">DSM 18860</strain>
    </source>
</reference>
<dbReference type="Pfam" id="PF08862">
    <property type="entry name" value="DUF1829"/>
    <property type="match status" value="1"/>
</dbReference>
<evidence type="ECO:0000313" key="4">
    <source>
        <dbReference type="Proteomes" id="UP001305652"/>
    </source>
</evidence>
<keyword evidence="4" id="KW-1185">Reference proteome</keyword>
<evidence type="ECO:0000313" key="3">
    <source>
        <dbReference type="EMBL" id="WOX58623.1"/>
    </source>
</evidence>
<protein>
    <submittedName>
        <fullName evidence="3">DUF1829 domain-containing protein</fullName>
    </submittedName>
</protein>
<dbReference type="InterPro" id="IPR014961">
    <property type="entry name" value="DUF1829"/>
</dbReference>
<gene>
    <name evidence="3" type="ORF">R6Y96_05180</name>
</gene>
<organism evidence="3 4">
    <name type="scientific">Methanoculleus receptaculi</name>
    <dbReference type="NCBI Taxonomy" id="394967"/>
    <lineage>
        <taxon>Archaea</taxon>
        <taxon>Methanobacteriati</taxon>
        <taxon>Methanobacteriota</taxon>
        <taxon>Stenosarchaea group</taxon>
        <taxon>Methanomicrobia</taxon>
        <taxon>Methanomicrobiales</taxon>
        <taxon>Methanomicrobiaceae</taxon>
        <taxon>Methanoculleus</taxon>
    </lineage>
</organism>
<dbReference type="GeneID" id="85732527"/>